<dbReference type="Gene3D" id="3.40.50.2300">
    <property type="match status" value="1"/>
</dbReference>
<feature type="modified residue" description="4-aspartylphosphate" evidence="6">
    <location>
        <position position="53"/>
    </location>
</feature>
<dbReference type="AlphaFoldDB" id="A0A317CKZ3"/>
<evidence type="ECO:0000256" key="1">
    <source>
        <dbReference type="ARBA" id="ARBA00022553"/>
    </source>
</evidence>
<dbReference type="GO" id="GO:0006355">
    <property type="term" value="P:regulation of DNA-templated transcription"/>
    <property type="evidence" value="ECO:0007669"/>
    <property type="project" value="TreeGrafter"/>
</dbReference>
<keyword evidence="4" id="KW-0238">DNA-binding</keyword>
<dbReference type="GO" id="GO:0000156">
    <property type="term" value="F:phosphorelay response regulator activity"/>
    <property type="evidence" value="ECO:0007669"/>
    <property type="project" value="TreeGrafter"/>
</dbReference>
<accession>A0A317CKZ3</accession>
<evidence type="ECO:0000313" key="8">
    <source>
        <dbReference type="EMBL" id="PWQ98851.1"/>
    </source>
</evidence>
<keyword evidence="5" id="KW-0804">Transcription</keyword>
<dbReference type="PROSITE" id="PS50110">
    <property type="entry name" value="RESPONSE_REGULATORY"/>
    <property type="match status" value="1"/>
</dbReference>
<dbReference type="PANTHER" id="PTHR48111">
    <property type="entry name" value="REGULATOR OF RPOS"/>
    <property type="match status" value="1"/>
</dbReference>
<name>A0A317CKZ3_9GAMM</name>
<evidence type="ECO:0000313" key="9">
    <source>
        <dbReference type="Proteomes" id="UP000245539"/>
    </source>
</evidence>
<evidence type="ECO:0000256" key="3">
    <source>
        <dbReference type="ARBA" id="ARBA00023015"/>
    </source>
</evidence>
<keyword evidence="2" id="KW-0902">Two-component regulatory system</keyword>
<keyword evidence="3" id="KW-0805">Transcription regulation</keyword>
<protein>
    <recommendedName>
        <fullName evidence="7">Response regulatory domain-containing protein</fullName>
    </recommendedName>
</protein>
<evidence type="ECO:0000256" key="6">
    <source>
        <dbReference type="PROSITE-ProRule" id="PRU00169"/>
    </source>
</evidence>
<dbReference type="SMART" id="SM00448">
    <property type="entry name" value="REC"/>
    <property type="match status" value="1"/>
</dbReference>
<dbReference type="Pfam" id="PF00072">
    <property type="entry name" value="Response_reg"/>
    <property type="match status" value="1"/>
</dbReference>
<comment type="caution">
    <text evidence="8">The sequence shown here is derived from an EMBL/GenBank/DDBJ whole genome shotgun (WGS) entry which is preliminary data.</text>
</comment>
<evidence type="ECO:0000256" key="4">
    <source>
        <dbReference type="ARBA" id="ARBA00023125"/>
    </source>
</evidence>
<keyword evidence="1 6" id="KW-0597">Phosphoprotein</keyword>
<dbReference type="InterPro" id="IPR011006">
    <property type="entry name" value="CheY-like_superfamily"/>
</dbReference>
<dbReference type="PANTHER" id="PTHR48111:SF71">
    <property type="entry name" value="TRANSCRIPTIONAL REGULATORY PROTEIN PHOP"/>
    <property type="match status" value="1"/>
</dbReference>
<dbReference type="GO" id="GO:0000976">
    <property type="term" value="F:transcription cis-regulatory region binding"/>
    <property type="evidence" value="ECO:0007669"/>
    <property type="project" value="TreeGrafter"/>
</dbReference>
<evidence type="ECO:0000256" key="5">
    <source>
        <dbReference type="ARBA" id="ARBA00023163"/>
    </source>
</evidence>
<dbReference type="EMBL" id="QGKM01000014">
    <property type="protein sequence ID" value="PWQ98851.1"/>
    <property type="molecule type" value="Genomic_DNA"/>
</dbReference>
<reference evidence="8 9" key="1">
    <citation type="submission" date="2018-05" db="EMBL/GenBank/DDBJ databases">
        <title>Leucothrix arctica sp. nov., isolated from Arctic seawater.</title>
        <authorList>
            <person name="Choi A."/>
            <person name="Baek K."/>
        </authorList>
    </citation>
    <scope>NUCLEOTIDE SEQUENCE [LARGE SCALE GENOMIC DNA]</scope>
    <source>
        <strain evidence="8 9">JCM 18388</strain>
    </source>
</reference>
<dbReference type="InterPro" id="IPR001789">
    <property type="entry name" value="Sig_transdc_resp-reg_receiver"/>
</dbReference>
<organism evidence="8 9">
    <name type="scientific">Leucothrix pacifica</name>
    <dbReference type="NCBI Taxonomy" id="1247513"/>
    <lineage>
        <taxon>Bacteria</taxon>
        <taxon>Pseudomonadati</taxon>
        <taxon>Pseudomonadota</taxon>
        <taxon>Gammaproteobacteria</taxon>
        <taxon>Thiotrichales</taxon>
        <taxon>Thiotrichaceae</taxon>
        <taxon>Leucothrix</taxon>
    </lineage>
</organism>
<feature type="domain" description="Response regulatory" evidence="7">
    <location>
        <begin position="4"/>
        <end position="118"/>
    </location>
</feature>
<dbReference type="GO" id="GO:0032993">
    <property type="term" value="C:protein-DNA complex"/>
    <property type="evidence" value="ECO:0007669"/>
    <property type="project" value="TreeGrafter"/>
</dbReference>
<proteinExistence type="predicted"/>
<dbReference type="OrthoDB" id="5700660at2"/>
<dbReference type="InterPro" id="IPR039420">
    <property type="entry name" value="WalR-like"/>
</dbReference>
<sequence>MNMRVLIVEDCYEIRENLAGFLRKKGYVVDTAADGLMGLHRACDFQIDLAVIDCGLPSVSGIDLIKKIRHLMLDYPIIVMTSYERWEERAEFLEAGADDYIEKPFNPNDLREKIDALGRRVGMMGPA</sequence>
<keyword evidence="9" id="KW-1185">Reference proteome</keyword>
<evidence type="ECO:0000256" key="2">
    <source>
        <dbReference type="ARBA" id="ARBA00023012"/>
    </source>
</evidence>
<gene>
    <name evidence="8" type="ORF">DKW60_07345</name>
</gene>
<dbReference type="Proteomes" id="UP000245539">
    <property type="component" value="Unassembled WGS sequence"/>
</dbReference>
<dbReference type="SUPFAM" id="SSF52172">
    <property type="entry name" value="CheY-like"/>
    <property type="match status" value="1"/>
</dbReference>
<evidence type="ECO:0000259" key="7">
    <source>
        <dbReference type="PROSITE" id="PS50110"/>
    </source>
</evidence>
<dbReference type="GO" id="GO:0005829">
    <property type="term" value="C:cytosol"/>
    <property type="evidence" value="ECO:0007669"/>
    <property type="project" value="TreeGrafter"/>
</dbReference>